<dbReference type="InterPro" id="IPR050372">
    <property type="entry name" value="Neurexin-related_CASP"/>
</dbReference>
<dbReference type="GO" id="GO:0016020">
    <property type="term" value="C:membrane"/>
    <property type="evidence" value="ECO:0007669"/>
    <property type="project" value="UniProtKB-SubCell"/>
</dbReference>
<dbReference type="EMBL" id="UYJE01003504">
    <property type="protein sequence ID" value="VDI19856.1"/>
    <property type="molecule type" value="Genomic_DNA"/>
</dbReference>
<comment type="caution">
    <text evidence="7">The sequence shown here is derived from an EMBL/GenBank/DDBJ whole genome shotgun (WGS) entry which is preliminary data.</text>
</comment>
<accession>A0A8B6DK71</accession>
<dbReference type="SMART" id="SM00181">
    <property type="entry name" value="EGF"/>
    <property type="match status" value="2"/>
</dbReference>
<evidence type="ECO:0000259" key="6">
    <source>
        <dbReference type="PROSITE" id="PS50026"/>
    </source>
</evidence>
<evidence type="ECO:0000256" key="4">
    <source>
        <dbReference type="SAM" id="MobiDB-lite"/>
    </source>
</evidence>
<feature type="region of interest" description="Disordered" evidence="4">
    <location>
        <begin position="2919"/>
        <end position="2948"/>
    </location>
</feature>
<dbReference type="Gene3D" id="2.10.25.10">
    <property type="entry name" value="Laminin"/>
    <property type="match status" value="2"/>
</dbReference>
<evidence type="ECO:0000256" key="2">
    <source>
        <dbReference type="PROSITE-ProRule" id="PRU00076"/>
    </source>
</evidence>
<dbReference type="GO" id="GO:0005509">
    <property type="term" value="F:calcium ion binding"/>
    <property type="evidence" value="ECO:0007669"/>
    <property type="project" value="InterPro"/>
</dbReference>
<keyword evidence="8" id="KW-1185">Reference proteome</keyword>
<name>A0A8B6DK71_MYTGA</name>
<proteinExistence type="predicted"/>
<feature type="disulfide bond" evidence="3">
    <location>
        <begin position="2196"/>
        <end position="2223"/>
    </location>
</feature>
<dbReference type="SUPFAM" id="SSF49899">
    <property type="entry name" value="Concanavalin A-like lectins/glucanases"/>
    <property type="match status" value="11"/>
</dbReference>
<feature type="domain" description="EGF-like" evidence="6">
    <location>
        <begin position="2225"/>
        <end position="2262"/>
    </location>
</feature>
<dbReference type="InterPro" id="IPR000742">
    <property type="entry name" value="EGF"/>
</dbReference>
<dbReference type="PROSITE" id="PS00010">
    <property type="entry name" value="ASX_HYDROXYL"/>
    <property type="match status" value="1"/>
</dbReference>
<dbReference type="InterPro" id="IPR001881">
    <property type="entry name" value="EGF-like_Ca-bd_dom"/>
</dbReference>
<comment type="caution">
    <text evidence="2">Lacks conserved residue(s) required for the propagation of feature annotation.</text>
</comment>
<keyword evidence="1 3" id="KW-1015">Disulfide bond</keyword>
<dbReference type="Pfam" id="PF13385">
    <property type="entry name" value="Laminin_G_3"/>
    <property type="match status" value="4"/>
</dbReference>
<dbReference type="InterPro" id="IPR000152">
    <property type="entry name" value="EGF-type_Asp/Asn_hydroxyl_site"/>
</dbReference>
<dbReference type="OrthoDB" id="6275838at2759"/>
<dbReference type="CDD" id="cd00110">
    <property type="entry name" value="LamG"/>
    <property type="match status" value="5"/>
</dbReference>
<feature type="domain" description="EGF-like" evidence="6">
    <location>
        <begin position="1819"/>
        <end position="1856"/>
    </location>
</feature>
<evidence type="ECO:0000259" key="5">
    <source>
        <dbReference type="PROSITE" id="PS50025"/>
    </source>
</evidence>
<feature type="domain" description="Laminin G" evidence="5">
    <location>
        <begin position="1636"/>
        <end position="1816"/>
    </location>
</feature>
<dbReference type="Pfam" id="PF02210">
    <property type="entry name" value="Laminin_G_2"/>
    <property type="match status" value="5"/>
</dbReference>
<evidence type="ECO:0000313" key="7">
    <source>
        <dbReference type="EMBL" id="VDI19856.1"/>
    </source>
</evidence>
<dbReference type="PROSITE" id="PS50025">
    <property type="entry name" value="LAM_G_DOMAIN"/>
    <property type="match status" value="5"/>
</dbReference>
<evidence type="ECO:0000313" key="8">
    <source>
        <dbReference type="Proteomes" id="UP000596742"/>
    </source>
</evidence>
<feature type="compositionally biased region" description="Pro residues" evidence="4">
    <location>
        <begin position="1599"/>
        <end position="1608"/>
    </location>
</feature>
<dbReference type="PANTHER" id="PTHR15036">
    <property type="entry name" value="PIKACHURIN-LIKE PROTEIN"/>
    <property type="match status" value="1"/>
</dbReference>
<feature type="domain" description="Laminin G" evidence="5">
    <location>
        <begin position="1859"/>
        <end position="2038"/>
    </location>
</feature>
<dbReference type="PANTHER" id="PTHR15036:SF89">
    <property type="entry name" value="NEUREXIN 1, ISOFORM F"/>
    <property type="match status" value="1"/>
</dbReference>
<dbReference type="SMART" id="SM00179">
    <property type="entry name" value="EGF_CA"/>
    <property type="match status" value="2"/>
</dbReference>
<keyword evidence="2" id="KW-0245">EGF-like domain</keyword>
<protein>
    <submittedName>
        <fullName evidence="7">Neurexin</fullName>
    </submittedName>
</protein>
<feature type="compositionally biased region" description="Basic residues" evidence="4">
    <location>
        <begin position="1609"/>
        <end position="1619"/>
    </location>
</feature>
<dbReference type="Gene3D" id="2.60.120.200">
    <property type="match status" value="11"/>
</dbReference>
<sequence length="3006" mass="331613">MDSIKNNILQNPSGLDSTITGQPLLIKGAKNNALQINGQTQYLKVSGRRHRKECLGDLELCYEGYTMGIWLKFSNPGRNEGIYLSNGGHDAMSHGIAMTYHNGRIKFIFRSKNGNYWTVSDDNVLADKWYHVTVSWKQNRGLHLYINGNLVNRMNLPQRRVAVRGTVRYNDFIIGRSNDRQGLSNLGQITVDEFRFWPKMLSQKQIQENGPMYRYYLNMDEVAGQELIVDNAETEIVGDVSLVKGKIGKAVALTGRGDYIDIGNLQDTCLGAPIRCLYGFTISFWIKPTTLPTKTYYFSSSSTGFNIFSEQYTMYAEVRSDKKVWRDSFYGMEVGKWHYVELTWTPEKGTEMFLDLKRASFQRRSTSESLQSSNERNFFIGRSHGDRKREINPSAVIDEVEMYYGDRQTLLDLDLIQRGKPNKYQFALDNMRGDIIDHPSLLIDTYNKPKIVRGKIGKALKLNGQSQVVDIGEQSDSCLGNLDLCHHGALMALWLKPTNLGNDMHFLSNGHNGISISNQGNEFIITAATSTQKWQVTTDKLRVHKWRFVEIDWDPEIGLKLYIDNKLIGDDLKSDKRNDQIPSDLVGRSVADKFYLGRGNVNMERGTYAKGVFDELEYWYGPRDYLEAFGYLNRDKPKSYIIPFESMDGTTIPHSRLTLTTFRNPILVQGRIGNGLSLSGRGQYLDLGEHPEECIGNLALCHNGITVSTWLNFQSLQDNSYIFSTGSNGIRMYIKDDYLNVKVNQNRKEWHVRIPEFDISTWNYVEVSWHPDFGLGLYLNNSLVAKSTHTETTVAPLLQTRPHVLLGKANTGDSTESTQDANMVVDEMEIWYGRREELMAFNYILRDNIRHEIFSMETQTNDIVDHPKFTVTLENGARLVPGKIGNAVSLNGYGQFVDIGSHNDKCLANLEKCKHGLTVSMWLKARRLEDNTYFLSTPSYSLFYRDGRLQGKFNRGGKIWEVFTPNFKPDHWHNVDLSWTPETGLRVYIDGNLEAVTKRFREQMQGDQPASNSVKIGRSDRASTTAAADIDEVQFWYGPRDQVMASGQLGGSVNHRPVLFDRTPRQYGNGTAAIVGPSGTIYLINGPSRAQGDQHPAIRVNGKSQYIYVGDDVICTGNLDNCPQGFTLRMAMKPENLLNNMYFLDSFPLSIYYRDGKLFATARTPTKAWTVSTPGIRQNEWQDIEITWHPQAGLTMTLNGADAAHQTFGTPQDEVRDWSSKLYLGRSLSDMVRERYADAVFERLDIWNARKEYLVTHKIIRTVINGGGPRPPVVVQPQPPVVIRPQPPIVIRPQPPVVIRPQPPIVIQPQPSPQPPVIIDRGSINVIGGPNGFYLVNGSFGILPTRQTTPRPAQATTQRTVINPGINVGSGSRTYFSGYDVTDFDKYFSNIVRFYGNAYIHYDFDKVGFEQQDILARVQNETFTFQFITSEQNGLIWLDDRQEEDLRMYLAVKDGYLLFHIDEGNGRIQEIKLTSRKIKELNDWDWHTFRVDRVGRELKFYIDEEYIGTITTVREIQLIGRGDVYLGGTPIDYTDSVVTQGYSGGITKILYVKNLPNLLLRVSLMQYITQMHSGNGGNGHNGIDIIVPGQAITPRPRPRTTPRPYTPRPRPRTTPRPRPTRPVEPLRPTTITLLNTISFLKSFILHINENAYVDVRSGGTIAFRFRTLESKGVLFFTRRKGSSNQLFLAFEIYDGKLYFISDLGARTRRLVVSDVIVNDGTWQNIKLEIQDSRLFISLNGIQKTLDLTTEERTQAYFNDGIYIGGFPKDFKSWYIWGSSNSKFLGCFSDLKLINTNTNMNGPVRNIPSDNFISLGCMDMNKQCTSTNPCNNGICYDGVRQYYCDCAGTGWAGTRCNEFAMIGGFQGNDYLTYFYSTRQESHTNDISLRFKSFLRNAFLFQTISSISDDYLRAELDNGRVKVTFKVEGQSPQVFYVGSNLDDNRWHNLFIKRRGSYLELFVDSEQPVMKTIQGENFYLRYDKIYFGGVGDSGVSVENHPNYLGLMQNVYWDRLDLFSELRGRLPDSAFKIVWISNEGQLNKFIYRPITFATREVHSVLDQMHMGLSFRMMFNFKTKDDSGVILYSQGPQGRFVAVELVDGFLNFHFNNGLSKQSVVIRTPEKVNNNQWHMFEVRQFVQGGQQYYRVTVDGTTRDIQIPGNQNLQLTGNMYIGGLPTTYFKDSAITSSIVSRHGFMGCLASVDLNGFSPNLFNFASDKAAVMSACTDIKACAADYCSNGGICIPGIASSRCMCDLTGYYGPTCQDYPVGVYFNKYLENKQYGVIKFDLINPQNSREDKLAFGFMTEEKDGIIMRIDSGGANEYIELRLENGYLVAQYNTGNGEQTITFDQNRLNDGKYHVVQFTRTADGGFLIVDNVQKTLAHQVSHSVFDEVKYVYIGGRLDASGNVMNPFTGIIGGAFYKNYRFIDLGESATGANWKGTYYVITNGRPGYVLVSTPRPTAPPRVPLPPKTGPYPIPGDLGGGGVVAPGASGGGPGGGGNVGVGNPGSISVGGGSGGVGPSGSGGPITGALTGGGAGPVPLAGGGAAGGARAGAVMGAILGTMAFLASLMWAFWGLKPGVIPLGGGGGGGGGPPSMSISPPTATNLPVAQALGGGAGGGGAGGAKVTVVNGGGGGAGGGMGGGAGGGSAFSSYYTSNAATAGGGGGAGGGYGVAGGEGYGGGGGYGGAGGGGYGVTTGEYSTTTTRTIGGSGGGGGGYGTGTLTGGGGSTGYGTGASSYSASKMYSSNTMGGQSLGGHSAMDAGESTTADYDLASGTGTMMGGGGGGGGSNTMNKYSTMQSSYQVQNVRTVLINNQGTQQLVTYHSASGAVTPGAAGDEVRVDCCLMNEDGRTVVTGSTLGPPQVWNMQQTKLREMYKQENTKCLKVEGQLKEDKVKQQRMETEIILLKAKVTHLYKQLEQGKSKPHKPQDKLQAPVKPTKITKSSSPIESSSSFIESELIASSSMTGVKSKLVEHSKKMSNYECERCQAQFEDEMEHLCHINKCLD</sequence>
<dbReference type="SMART" id="SM00282">
    <property type="entry name" value="LamG"/>
    <property type="match status" value="5"/>
</dbReference>
<reference evidence="7" key="1">
    <citation type="submission" date="2018-11" db="EMBL/GenBank/DDBJ databases">
        <authorList>
            <person name="Alioto T."/>
            <person name="Alioto T."/>
        </authorList>
    </citation>
    <scope>NUCLEOTIDE SEQUENCE</scope>
</reference>
<dbReference type="InterPro" id="IPR013320">
    <property type="entry name" value="ConA-like_dom_sf"/>
</dbReference>
<dbReference type="InterPro" id="IPR001791">
    <property type="entry name" value="Laminin_G"/>
</dbReference>
<evidence type="ECO:0000256" key="1">
    <source>
        <dbReference type="ARBA" id="ARBA00023157"/>
    </source>
</evidence>
<organism evidence="7 8">
    <name type="scientific">Mytilus galloprovincialis</name>
    <name type="common">Mediterranean mussel</name>
    <dbReference type="NCBI Taxonomy" id="29158"/>
    <lineage>
        <taxon>Eukaryota</taxon>
        <taxon>Metazoa</taxon>
        <taxon>Spiralia</taxon>
        <taxon>Lophotrochozoa</taxon>
        <taxon>Mollusca</taxon>
        <taxon>Bivalvia</taxon>
        <taxon>Autobranchia</taxon>
        <taxon>Pteriomorphia</taxon>
        <taxon>Mytilida</taxon>
        <taxon>Mytiloidea</taxon>
        <taxon>Mytilidae</taxon>
        <taxon>Mytilinae</taxon>
        <taxon>Mytilus</taxon>
    </lineage>
</organism>
<dbReference type="CDD" id="cd00054">
    <property type="entry name" value="EGF_CA"/>
    <property type="match status" value="2"/>
</dbReference>
<feature type="domain" description="Laminin G" evidence="5">
    <location>
        <begin position="1391"/>
        <end position="1575"/>
    </location>
</feature>
<evidence type="ECO:0000256" key="3">
    <source>
        <dbReference type="PROSITE-ProRule" id="PRU00122"/>
    </source>
</evidence>
<feature type="region of interest" description="Disordered" evidence="4">
    <location>
        <begin position="1579"/>
        <end position="1626"/>
    </location>
</feature>
<feature type="domain" description="Laminin G" evidence="5">
    <location>
        <begin position="2271"/>
        <end position="2451"/>
    </location>
</feature>
<feature type="domain" description="Laminin G" evidence="5">
    <location>
        <begin position="2044"/>
        <end position="2223"/>
    </location>
</feature>
<feature type="compositionally biased region" description="Basic and acidic residues" evidence="4">
    <location>
        <begin position="2919"/>
        <end position="2930"/>
    </location>
</feature>
<gene>
    <name evidence="7" type="ORF">MGAL_10B038868</name>
</gene>
<dbReference type="PROSITE" id="PS50026">
    <property type="entry name" value="EGF_3"/>
    <property type="match status" value="2"/>
</dbReference>
<feature type="region of interest" description="Disordered" evidence="4">
    <location>
        <begin position="2484"/>
        <end position="2530"/>
    </location>
</feature>
<dbReference type="Proteomes" id="UP000596742">
    <property type="component" value="Unassembled WGS sequence"/>
</dbReference>